<keyword evidence="3" id="KW-1185">Reference proteome</keyword>
<dbReference type="AlphaFoldDB" id="A0A372ZJ10"/>
<organism evidence="2 3">
    <name type="scientific">Kitasatospora xanthocidica</name>
    <dbReference type="NCBI Taxonomy" id="83382"/>
    <lineage>
        <taxon>Bacteria</taxon>
        <taxon>Bacillati</taxon>
        <taxon>Actinomycetota</taxon>
        <taxon>Actinomycetes</taxon>
        <taxon>Kitasatosporales</taxon>
        <taxon>Streptomycetaceae</taxon>
        <taxon>Kitasatospora</taxon>
    </lineage>
</organism>
<reference evidence="2 3" key="1">
    <citation type="submission" date="2018-08" db="EMBL/GenBank/DDBJ databases">
        <title>Diversity &amp; Physiological Properties of Lignin-Decomposing Actinobacteria from Soil.</title>
        <authorList>
            <person name="Roh S.G."/>
            <person name="Kim S.B."/>
        </authorList>
    </citation>
    <scope>NUCLEOTIDE SEQUENCE [LARGE SCALE GENOMIC DNA]</scope>
    <source>
        <strain evidence="2 3">MMS17-GH009</strain>
    </source>
</reference>
<protein>
    <recommendedName>
        <fullName evidence="1">Lantibiotic dehydratase N-terminal domain-containing protein</fullName>
    </recommendedName>
</protein>
<gene>
    <name evidence="2" type="ORF">DR950_39395</name>
</gene>
<evidence type="ECO:0000259" key="1">
    <source>
        <dbReference type="Pfam" id="PF04738"/>
    </source>
</evidence>
<dbReference type="RefSeq" id="WP_117492790.1">
    <property type="nucleotide sequence ID" value="NZ_QVIG01000003.1"/>
</dbReference>
<feature type="domain" description="Lantibiotic dehydratase N-terminal" evidence="1">
    <location>
        <begin position="144"/>
        <end position="800"/>
    </location>
</feature>
<dbReference type="Proteomes" id="UP000263377">
    <property type="component" value="Unassembled WGS sequence"/>
</dbReference>
<dbReference type="EMBL" id="QVIG01000003">
    <property type="protein sequence ID" value="RGD55440.1"/>
    <property type="molecule type" value="Genomic_DNA"/>
</dbReference>
<accession>A0A372ZJ10</accession>
<dbReference type="InterPro" id="IPR006827">
    <property type="entry name" value="Lant_deHydtase_N"/>
</dbReference>
<evidence type="ECO:0000313" key="2">
    <source>
        <dbReference type="EMBL" id="RGD55440.1"/>
    </source>
</evidence>
<dbReference type="Pfam" id="PF04738">
    <property type="entry name" value="Lant_dehydr_N"/>
    <property type="match status" value="1"/>
</dbReference>
<comment type="caution">
    <text evidence="2">The sequence shown here is derived from an EMBL/GenBank/DDBJ whole genome shotgun (WGS) entry which is preliminary data.</text>
</comment>
<evidence type="ECO:0000313" key="3">
    <source>
        <dbReference type="Proteomes" id="UP000263377"/>
    </source>
</evidence>
<proteinExistence type="predicted"/>
<name>A0A372ZJ10_9ACTN</name>
<sequence>MEPGTPVAGPPTAWSVLPLAFLRQAGFPLDLLDPLLAPEAARQAERAEAADAAERAAAGRLRALLHREALGDAHADITRRLGQGQELRPRQLRLLEELGPDTARSVEEWRTAARLSREVGQEFARTHRTALDRGRAAVLAAFDDEALRQMLLLSNDAQYDFFTGWLDSREGPATAAERGRIDTLARYLQRACTKNETHSHFGPFTPARLTPDGGPDWSTGTGLVRTAFMTHWAAQALASTASSDDRLADRVRPRRRPLTFLLDGRVERFRFATDTVSDFDNWQFRKAAERALTPVEEWILRHSDGGTELHALRGLWRGQHPEEGEAGAAAFDAVVSDLRADGWLIAEFEVPSGTVDALGDLRAALPTHPDADGFRRLTDELQGLLAEFAQAEPRTRPGLLDRIKRRFEEITGQSANRGQGDIYADRSVLFEECRSTLRDLTVGGAVTDFLTDELTLAYDLVLVLPRLRIQLETELLHRWSLRRYGPGHEVPLRTLYEDFFADVAGLTAEVDAIERQLADKAAEITAVLLPDDAGAHRVDVAEDALRKLLGGCRTWPGAVLNPDVMFVAKSADQLAEGDFLAVIGDCHAVRDLQTHTSIAPLLAGEFPQLPELVARHYAGIVAEDEVVVDIVREHGAKTSARVDLGLPDFEVAGRSPRPREEVITPESVFVRVTEQRLELRDTALPGRLRLMAAPAGTPSILGDPLSVFAFPRHFGGGVLPVRPREHTPRITCGRVVLQREEWRIPVGRLTGGRPGGDDAADFAAARRLRAELGLPAQVFAKVAAEPKPVYVDWDAPLLVRQLFRMARTDGGKVTLSEMLPGPDALWFSPDGRHYTCELRCTVFSPGDDA</sequence>